<evidence type="ECO:0000256" key="1">
    <source>
        <dbReference type="SAM" id="Phobius"/>
    </source>
</evidence>
<dbReference type="Proteomes" id="UP001597344">
    <property type="component" value="Unassembled WGS sequence"/>
</dbReference>
<evidence type="ECO:0008006" key="4">
    <source>
        <dbReference type="Google" id="ProtNLM"/>
    </source>
</evidence>
<gene>
    <name evidence="2" type="ORF">ACFSJT_14655</name>
</gene>
<keyword evidence="1" id="KW-0812">Transmembrane</keyword>
<accession>A0ABW5B0M3</accession>
<reference evidence="3" key="1">
    <citation type="journal article" date="2019" name="Int. J. Syst. Evol. Microbiol.">
        <title>The Global Catalogue of Microorganisms (GCM) 10K type strain sequencing project: providing services to taxonomists for standard genome sequencing and annotation.</title>
        <authorList>
            <consortium name="The Broad Institute Genomics Platform"/>
            <consortium name="The Broad Institute Genome Sequencing Center for Infectious Disease"/>
            <person name="Wu L."/>
            <person name="Ma J."/>
        </authorList>
    </citation>
    <scope>NUCLEOTIDE SEQUENCE [LARGE SCALE GENOMIC DNA]</scope>
    <source>
        <strain evidence="3">DT92</strain>
    </source>
</reference>
<name>A0ABW5B0M3_9FLAO</name>
<evidence type="ECO:0000313" key="3">
    <source>
        <dbReference type="Proteomes" id="UP001597344"/>
    </source>
</evidence>
<dbReference type="RefSeq" id="WP_378321046.1">
    <property type="nucleotide sequence ID" value="NZ_JBHUHY010000015.1"/>
</dbReference>
<evidence type="ECO:0000313" key="2">
    <source>
        <dbReference type="EMBL" id="MFD2188040.1"/>
    </source>
</evidence>
<dbReference type="EMBL" id="JBHUHY010000015">
    <property type="protein sequence ID" value="MFD2188040.1"/>
    <property type="molecule type" value="Genomic_DNA"/>
</dbReference>
<keyword evidence="3" id="KW-1185">Reference proteome</keyword>
<organism evidence="2 3">
    <name type="scientific">Aquimarina celericrescens</name>
    <dbReference type="NCBI Taxonomy" id="1964542"/>
    <lineage>
        <taxon>Bacteria</taxon>
        <taxon>Pseudomonadati</taxon>
        <taxon>Bacteroidota</taxon>
        <taxon>Flavobacteriia</taxon>
        <taxon>Flavobacteriales</taxon>
        <taxon>Flavobacteriaceae</taxon>
        <taxon>Aquimarina</taxon>
    </lineage>
</organism>
<feature type="transmembrane region" description="Helical" evidence="1">
    <location>
        <begin position="44"/>
        <end position="62"/>
    </location>
</feature>
<comment type="caution">
    <text evidence="2">The sequence shown here is derived from an EMBL/GenBank/DDBJ whole genome shotgun (WGS) entry which is preliminary data.</text>
</comment>
<keyword evidence="1" id="KW-1133">Transmembrane helix</keyword>
<keyword evidence="1" id="KW-0472">Membrane</keyword>
<protein>
    <recommendedName>
        <fullName evidence="4">Peptidase M48 domain-containing protein</fullName>
    </recommendedName>
</protein>
<sequence>MLFKQKNELYQSKELSFLSYALTSHRVVIYIARGKMQYVSLFKTFFNISLSLGALNYVMAISESIHLKNKIIPQVIVNEAGTALSHYPELEEVAIEFKFKPSLKKSFMKAQPKFSTLFKPKKKRSYVILMSETFKIDGLELQIKDIPENVMIGWLGHELGHIMDYHRRNSLNLILFGLRYSISQNFIREAERVADTYAVTHSMKDYILDTKKFILNNSSLSEKYKARIRRLYLSPDEILLLVKEQETK</sequence>
<proteinExistence type="predicted"/>